<dbReference type="PANTHER" id="PTHR10460:SF59">
    <property type="entry name" value="ABI FAMILY PROTEIN"/>
    <property type="match status" value="1"/>
</dbReference>
<comment type="function">
    <text evidence="2">Involved in regulation of actin and microtubule organization. Part of a WAVE complex that activates the Arp2/3 complex.</text>
</comment>
<dbReference type="EMBL" id="CAKMRJ010005745">
    <property type="protein sequence ID" value="CAH1453552.1"/>
    <property type="molecule type" value="Genomic_DNA"/>
</dbReference>
<proteinExistence type="inferred from homology"/>
<sequence length="249" mass="28648">MEGKIVIDLLPPPNYDEGLFANGLKDLRNVKEQLYSAADHFEDSYYKNDQKQMLFESLKNYISKSLIKTIDHLGSVMYKLNNFLDHNVNEASRLNLRVLCIEQRLQTCQAYANKVGLYQYLETTQTPKCPKKYTLPEGCVFEGKAESFGVSRKGHSGQFPPGSVDFSFRKAALNKRIEKRSRSISPNPFRIKRSESASCAHRSMSPNISRRSCSSYPQRERTKDMEAYSKKSRNLFKVLLNMYKSKNKA</sequence>
<accession>A0AAU9PUA9</accession>
<comment type="similarity">
    <text evidence="1">Belongs to the ABI family.</text>
</comment>
<dbReference type="Gene3D" id="6.10.140.1620">
    <property type="match status" value="1"/>
</dbReference>
<name>A0AAU9PUA9_9ASTR</name>
<protein>
    <recommendedName>
        <fullName evidence="6">Protein ABIL2-like</fullName>
    </recommendedName>
</protein>
<feature type="compositionally biased region" description="Polar residues" evidence="3">
    <location>
        <begin position="204"/>
        <end position="217"/>
    </location>
</feature>
<dbReference type="AlphaFoldDB" id="A0AAU9PUA9"/>
<evidence type="ECO:0000313" key="4">
    <source>
        <dbReference type="EMBL" id="CAH1453552.1"/>
    </source>
</evidence>
<comment type="caution">
    <text evidence="4">The sequence shown here is derived from an EMBL/GenBank/DDBJ whole genome shotgun (WGS) entry which is preliminary data.</text>
</comment>
<evidence type="ECO:0000256" key="1">
    <source>
        <dbReference type="ARBA" id="ARBA00010020"/>
    </source>
</evidence>
<gene>
    <name evidence="4" type="ORF">LVIROSA_LOCUS38791</name>
</gene>
<keyword evidence="5" id="KW-1185">Reference proteome</keyword>
<organism evidence="4 5">
    <name type="scientific">Lactuca virosa</name>
    <dbReference type="NCBI Taxonomy" id="75947"/>
    <lineage>
        <taxon>Eukaryota</taxon>
        <taxon>Viridiplantae</taxon>
        <taxon>Streptophyta</taxon>
        <taxon>Embryophyta</taxon>
        <taxon>Tracheophyta</taxon>
        <taxon>Spermatophyta</taxon>
        <taxon>Magnoliopsida</taxon>
        <taxon>eudicotyledons</taxon>
        <taxon>Gunneridae</taxon>
        <taxon>Pentapetalae</taxon>
        <taxon>asterids</taxon>
        <taxon>campanulids</taxon>
        <taxon>Asterales</taxon>
        <taxon>Asteraceae</taxon>
        <taxon>Cichorioideae</taxon>
        <taxon>Cichorieae</taxon>
        <taxon>Lactucinae</taxon>
        <taxon>Lactuca</taxon>
    </lineage>
</organism>
<feature type="compositionally biased region" description="Basic and acidic residues" evidence="3">
    <location>
        <begin position="218"/>
        <end position="228"/>
    </location>
</feature>
<evidence type="ECO:0000256" key="3">
    <source>
        <dbReference type="SAM" id="MobiDB-lite"/>
    </source>
</evidence>
<evidence type="ECO:0000256" key="2">
    <source>
        <dbReference type="ARBA" id="ARBA00025223"/>
    </source>
</evidence>
<evidence type="ECO:0000313" key="5">
    <source>
        <dbReference type="Proteomes" id="UP001157418"/>
    </source>
</evidence>
<evidence type="ECO:0008006" key="6">
    <source>
        <dbReference type="Google" id="ProtNLM"/>
    </source>
</evidence>
<dbReference type="InterPro" id="IPR028457">
    <property type="entry name" value="ABI"/>
</dbReference>
<dbReference type="Proteomes" id="UP001157418">
    <property type="component" value="Unassembled WGS sequence"/>
</dbReference>
<reference evidence="4 5" key="1">
    <citation type="submission" date="2022-01" db="EMBL/GenBank/DDBJ databases">
        <authorList>
            <person name="Xiong W."/>
            <person name="Schranz E."/>
        </authorList>
    </citation>
    <scope>NUCLEOTIDE SEQUENCE [LARGE SCALE GENOMIC DNA]</scope>
</reference>
<feature type="region of interest" description="Disordered" evidence="3">
    <location>
        <begin position="195"/>
        <end position="228"/>
    </location>
</feature>
<dbReference type="PANTHER" id="PTHR10460">
    <property type="entry name" value="ABL INTERACTOR FAMILY MEMBER"/>
    <property type="match status" value="1"/>
</dbReference>